<dbReference type="Proteomes" id="UP001201549">
    <property type="component" value="Unassembled WGS sequence"/>
</dbReference>
<reference evidence="3" key="2">
    <citation type="submission" date="2023-07" db="EMBL/GenBank/DDBJ databases">
        <title>Shewanella mangrovi sp. nov., an acetaldehyde- degrading bacterium isolated from mangrove sediment.</title>
        <authorList>
            <person name="Liu Y."/>
        </authorList>
    </citation>
    <scope>NUCLEOTIDE SEQUENCE [LARGE SCALE GENOMIC DNA]</scope>
    <source>
        <strain evidence="3">C32</strain>
    </source>
</reference>
<evidence type="ECO:0000256" key="1">
    <source>
        <dbReference type="SAM" id="SignalP"/>
    </source>
</evidence>
<protein>
    <submittedName>
        <fullName evidence="2">Rhombotarget lipoprotein</fullName>
    </submittedName>
</protein>
<accession>A0ABT2FQ39</accession>
<dbReference type="EMBL" id="JAKOGG010000021">
    <property type="protein sequence ID" value="MCS4558449.1"/>
    <property type="molecule type" value="Genomic_DNA"/>
</dbReference>
<name>A0ABT2FQ39_9GAMM</name>
<reference evidence="2 3" key="1">
    <citation type="submission" date="2022-02" db="EMBL/GenBank/DDBJ databases">
        <authorList>
            <person name="Zhuang L."/>
        </authorList>
    </citation>
    <scope>NUCLEOTIDE SEQUENCE [LARGE SCALE GENOMIC DNA]</scope>
    <source>
        <strain evidence="2 3">C32</strain>
    </source>
</reference>
<keyword evidence="3" id="KW-1185">Reference proteome</keyword>
<dbReference type="PROSITE" id="PS51257">
    <property type="entry name" value="PROKAR_LIPOPROTEIN"/>
    <property type="match status" value="1"/>
</dbReference>
<dbReference type="NCBIfam" id="TIGR03501">
    <property type="entry name" value="GlyGly_CTERM"/>
    <property type="match status" value="1"/>
</dbReference>
<comment type="caution">
    <text evidence="2">The sequence shown here is derived from an EMBL/GenBank/DDBJ whole genome shotgun (WGS) entry which is preliminary data.</text>
</comment>
<proteinExistence type="predicted"/>
<feature type="signal peptide" evidence="1">
    <location>
        <begin position="1"/>
        <end position="26"/>
    </location>
</feature>
<organism evidence="2 3">
    <name type="scientific">Shewanella electrica</name>
    <dbReference type="NCBI Taxonomy" id="515560"/>
    <lineage>
        <taxon>Bacteria</taxon>
        <taxon>Pseudomonadati</taxon>
        <taxon>Pseudomonadota</taxon>
        <taxon>Gammaproteobacteria</taxon>
        <taxon>Alteromonadales</taxon>
        <taxon>Shewanellaceae</taxon>
        <taxon>Shewanella</taxon>
    </lineage>
</organism>
<sequence length="274" mass="30483">MKLRSLCGVVLLLALSGCSSFFSHQAQSDTSSSSLLSFLYPNHERPTVTTELPLIKLPATVGIAFIPSNDWRDQGVSVAEQMQLLSQVKNQFERYDYIGKIEIIPSTYLQRGRGFQTLEELGQMYDVDIMALVSYNQVRQSTQGKSSLLYWTIVGMYTIPGNENSVNTFVDTAVFDLATHKLLFGANGVSFLSERSTAVGVESTLNDQSKKGYHLAMDDMAHNLNRELDDFKQRVKQDRVAQVENRAGYSGGALGGLALLLLPLAWCRRRALSR</sequence>
<evidence type="ECO:0000313" key="2">
    <source>
        <dbReference type="EMBL" id="MCS4558449.1"/>
    </source>
</evidence>
<dbReference type="NCBIfam" id="TIGR04179">
    <property type="entry name" value="rhombo_lipo"/>
    <property type="match status" value="1"/>
</dbReference>
<dbReference type="InterPro" id="IPR026443">
    <property type="entry name" value="Rhombo_lipo"/>
</dbReference>
<keyword evidence="2" id="KW-0449">Lipoprotein</keyword>
<dbReference type="InterPro" id="IPR020008">
    <property type="entry name" value="GlyGly_CTERM"/>
</dbReference>
<feature type="chain" id="PRO_5046624904" evidence="1">
    <location>
        <begin position="27"/>
        <end position="274"/>
    </location>
</feature>
<evidence type="ECO:0000313" key="3">
    <source>
        <dbReference type="Proteomes" id="UP001201549"/>
    </source>
</evidence>
<gene>
    <name evidence="2" type="primary">rhlP</name>
    <name evidence="2" type="ORF">L9G74_18590</name>
</gene>
<keyword evidence="1" id="KW-0732">Signal</keyword>
<dbReference type="RefSeq" id="WP_238898268.1">
    <property type="nucleotide sequence ID" value="NZ_JAKOGG010000021.1"/>
</dbReference>